<dbReference type="STRING" id="570947.SAMN05421687_103317"/>
<evidence type="ECO:0000313" key="1">
    <source>
        <dbReference type="EMBL" id="SIS43975.1"/>
    </source>
</evidence>
<gene>
    <name evidence="1" type="ORF">SAMN05421687_103317</name>
</gene>
<accession>A0A1N7J3N8</accession>
<protein>
    <submittedName>
        <fullName evidence="1">Uncharacterized protein</fullName>
    </submittedName>
</protein>
<reference evidence="2" key="1">
    <citation type="submission" date="2017-01" db="EMBL/GenBank/DDBJ databases">
        <authorList>
            <person name="Varghese N."/>
            <person name="Submissions S."/>
        </authorList>
    </citation>
    <scope>NUCLEOTIDE SEQUENCE [LARGE SCALE GENOMIC DNA]</scope>
    <source>
        <strain evidence="2">DSM 23127</strain>
    </source>
</reference>
<sequence length="87" mass="9627">MLVPLRVQAFLYMATLKINIQADAYPEAMLQPPRFPAGSAATRVPVGVAACLSLYSPYQTQILTEPENFHVSWCKYLCMNVSGKVCC</sequence>
<organism evidence="1 2">
    <name type="scientific">Salimicrobium flavidum</name>
    <dbReference type="NCBI Taxonomy" id="570947"/>
    <lineage>
        <taxon>Bacteria</taxon>
        <taxon>Bacillati</taxon>
        <taxon>Bacillota</taxon>
        <taxon>Bacilli</taxon>
        <taxon>Bacillales</taxon>
        <taxon>Bacillaceae</taxon>
        <taxon>Salimicrobium</taxon>
    </lineage>
</organism>
<evidence type="ECO:0000313" key="2">
    <source>
        <dbReference type="Proteomes" id="UP000187608"/>
    </source>
</evidence>
<dbReference type="EMBL" id="FTOC01000003">
    <property type="protein sequence ID" value="SIS43975.1"/>
    <property type="molecule type" value="Genomic_DNA"/>
</dbReference>
<name>A0A1N7J3N8_9BACI</name>
<keyword evidence="2" id="KW-1185">Reference proteome</keyword>
<proteinExistence type="predicted"/>
<dbReference type="AlphaFoldDB" id="A0A1N7J3N8"/>
<dbReference type="Proteomes" id="UP000187608">
    <property type="component" value="Unassembled WGS sequence"/>
</dbReference>